<dbReference type="AlphaFoldDB" id="A0A538S9K1"/>
<dbReference type="GO" id="GO:0044718">
    <property type="term" value="P:siderophore transmembrane transport"/>
    <property type="evidence" value="ECO:0007669"/>
    <property type="project" value="TreeGrafter"/>
</dbReference>
<evidence type="ECO:0000259" key="15">
    <source>
        <dbReference type="Pfam" id="PF07715"/>
    </source>
</evidence>
<keyword evidence="8 16" id="KW-0675">Receptor</keyword>
<organism evidence="16 17">
    <name type="scientific">Eiseniibacteriota bacterium</name>
    <dbReference type="NCBI Taxonomy" id="2212470"/>
    <lineage>
        <taxon>Bacteria</taxon>
        <taxon>Candidatus Eiseniibacteriota</taxon>
    </lineage>
</organism>
<dbReference type="PROSITE" id="PS52016">
    <property type="entry name" value="TONB_DEPENDENT_REC_3"/>
    <property type="match status" value="1"/>
</dbReference>
<evidence type="ECO:0000256" key="9">
    <source>
        <dbReference type="ARBA" id="ARBA00023237"/>
    </source>
</evidence>
<dbReference type="Gene3D" id="2.170.130.10">
    <property type="entry name" value="TonB-dependent receptor, plug domain"/>
    <property type="match status" value="1"/>
</dbReference>
<evidence type="ECO:0000256" key="8">
    <source>
        <dbReference type="ARBA" id="ARBA00023170"/>
    </source>
</evidence>
<keyword evidence="6 11" id="KW-0798">TonB box</keyword>
<reference evidence="16 17" key="1">
    <citation type="journal article" date="2019" name="Nat. Microbiol.">
        <title>Mediterranean grassland soil C-N compound turnover is dependent on rainfall and depth, and is mediated by genomically divergent microorganisms.</title>
        <authorList>
            <person name="Diamond S."/>
            <person name="Andeer P.F."/>
            <person name="Li Z."/>
            <person name="Crits-Christoph A."/>
            <person name="Burstein D."/>
            <person name="Anantharaman K."/>
            <person name="Lane K.R."/>
            <person name="Thomas B.C."/>
            <person name="Pan C."/>
            <person name="Northen T.R."/>
            <person name="Banfield J.F."/>
        </authorList>
    </citation>
    <scope>NUCLEOTIDE SEQUENCE [LARGE SCALE GENOMIC DNA]</scope>
    <source>
        <strain evidence="16">WS_3</strain>
    </source>
</reference>
<feature type="compositionally biased region" description="Basic and acidic residues" evidence="12">
    <location>
        <begin position="260"/>
        <end position="271"/>
    </location>
</feature>
<dbReference type="EMBL" id="VBOT01000156">
    <property type="protein sequence ID" value="TMQ48050.1"/>
    <property type="molecule type" value="Genomic_DNA"/>
</dbReference>
<comment type="similarity">
    <text evidence="10 11">Belongs to the TonB-dependent receptor family.</text>
</comment>
<proteinExistence type="inferred from homology"/>
<sequence>MKRQALRFVFAVGIFAAASPVAAEEKAPPDTLRYQVGEVVVTALRGHERLSSIPAASFVLSGRAIRQSGAARLSDLLQSLPGLYGYQQNANGDVGVVDPRGFTASGESSYLKLLVNGRDVRDVENGNVDWDWVFPEDVERVEVVEGAGAWAYGDGAEGGIVNVVRPAPAERFTSDCGARFGSFGLRSGGIAMSGQSGAWGGSLRGSARQVDGWRDHGREKVYSTGGGGRWKPGGDLHVSADAAWLDTDRQNPGTLTPDQIRADREQSETRTDFDHAKRLLLGARLAAGPEEDPRWTLAPYLRGENLDQVRTIFFQTKFHHTRALTGGATLDGRRAVTLGGRATALSAGVQAEESRLTSAYDDFDGTIGPEVAKAVSWRGTLAGYAGARIAIDPMTTARLSVRGDAARVRSEDRLAGTETVSRTLSSVSPLAALSRRVGSSGSLYASFSTAFRVPTLNQLFDRRPFDTQFGPIYISNSELSPQRSVSVEIGGRWDRSPRQSVLLALYSARVHDEIDFSTASFTYANIGRSWHRGVETALSQPLGSFLTLEANGTYSPTTIRGGGDDGNQINAVPLGTAYGSL</sequence>
<comment type="subcellular location">
    <subcellularLocation>
        <location evidence="1 10">Cell outer membrane</location>
        <topology evidence="1 10">Multi-pass membrane protein</topology>
    </subcellularLocation>
</comment>
<evidence type="ECO:0000313" key="17">
    <source>
        <dbReference type="Proteomes" id="UP000320184"/>
    </source>
</evidence>
<keyword evidence="5 13" id="KW-0732">Signal</keyword>
<dbReference type="InterPro" id="IPR039426">
    <property type="entry name" value="TonB-dep_rcpt-like"/>
</dbReference>
<keyword evidence="7 10" id="KW-0472">Membrane</keyword>
<dbReference type="InterPro" id="IPR037066">
    <property type="entry name" value="Plug_dom_sf"/>
</dbReference>
<feature type="signal peptide" evidence="13">
    <location>
        <begin position="1"/>
        <end position="23"/>
    </location>
</feature>
<accession>A0A538S9K1</accession>
<evidence type="ECO:0000256" key="11">
    <source>
        <dbReference type="RuleBase" id="RU003357"/>
    </source>
</evidence>
<evidence type="ECO:0000256" key="4">
    <source>
        <dbReference type="ARBA" id="ARBA00022692"/>
    </source>
</evidence>
<comment type="caution">
    <text evidence="16">The sequence shown here is derived from an EMBL/GenBank/DDBJ whole genome shotgun (WGS) entry which is preliminary data.</text>
</comment>
<dbReference type="InterPro" id="IPR000531">
    <property type="entry name" value="Beta-barrel_TonB"/>
</dbReference>
<evidence type="ECO:0000256" key="7">
    <source>
        <dbReference type="ARBA" id="ARBA00023136"/>
    </source>
</evidence>
<keyword evidence="4 10" id="KW-0812">Transmembrane</keyword>
<evidence type="ECO:0000256" key="13">
    <source>
        <dbReference type="SAM" id="SignalP"/>
    </source>
</evidence>
<evidence type="ECO:0000256" key="1">
    <source>
        <dbReference type="ARBA" id="ARBA00004571"/>
    </source>
</evidence>
<name>A0A538S9K1_UNCEI</name>
<evidence type="ECO:0000259" key="14">
    <source>
        <dbReference type="Pfam" id="PF00593"/>
    </source>
</evidence>
<gene>
    <name evidence="16" type="ORF">E6K73_12730</name>
</gene>
<evidence type="ECO:0000256" key="12">
    <source>
        <dbReference type="SAM" id="MobiDB-lite"/>
    </source>
</evidence>
<evidence type="ECO:0000256" key="10">
    <source>
        <dbReference type="PROSITE-ProRule" id="PRU01360"/>
    </source>
</evidence>
<feature type="domain" description="TonB-dependent receptor plug" evidence="15">
    <location>
        <begin position="50"/>
        <end position="160"/>
    </location>
</feature>
<dbReference type="InterPro" id="IPR012910">
    <property type="entry name" value="Plug_dom"/>
</dbReference>
<evidence type="ECO:0000256" key="3">
    <source>
        <dbReference type="ARBA" id="ARBA00022452"/>
    </source>
</evidence>
<dbReference type="InterPro" id="IPR036942">
    <property type="entry name" value="Beta-barrel_TonB_sf"/>
</dbReference>
<keyword evidence="3 10" id="KW-1134">Transmembrane beta strand</keyword>
<feature type="region of interest" description="Disordered" evidence="12">
    <location>
        <begin position="247"/>
        <end position="271"/>
    </location>
</feature>
<feature type="non-terminal residue" evidence="16">
    <location>
        <position position="581"/>
    </location>
</feature>
<feature type="chain" id="PRO_5021990314" evidence="13">
    <location>
        <begin position="24"/>
        <end position="581"/>
    </location>
</feature>
<evidence type="ECO:0000256" key="5">
    <source>
        <dbReference type="ARBA" id="ARBA00022729"/>
    </source>
</evidence>
<dbReference type="GO" id="GO:0009279">
    <property type="term" value="C:cell outer membrane"/>
    <property type="evidence" value="ECO:0007669"/>
    <property type="project" value="UniProtKB-SubCell"/>
</dbReference>
<feature type="domain" description="TonB-dependent receptor-like beta-barrel" evidence="14">
    <location>
        <begin position="215"/>
        <end position="573"/>
    </location>
</feature>
<dbReference type="Proteomes" id="UP000320184">
    <property type="component" value="Unassembled WGS sequence"/>
</dbReference>
<dbReference type="Gene3D" id="2.40.170.20">
    <property type="entry name" value="TonB-dependent receptor, beta-barrel domain"/>
    <property type="match status" value="1"/>
</dbReference>
<dbReference type="PANTHER" id="PTHR30069">
    <property type="entry name" value="TONB-DEPENDENT OUTER MEMBRANE RECEPTOR"/>
    <property type="match status" value="1"/>
</dbReference>
<dbReference type="PANTHER" id="PTHR30069:SF29">
    <property type="entry name" value="HEMOGLOBIN AND HEMOGLOBIN-HAPTOGLOBIN-BINDING PROTEIN 1-RELATED"/>
    <property type="match status" value="1"/>
</dbReference>
<dbReference type="GO" id="GO:0015344">
    <property type="term" value="F:siderophore uptake transmembrane transporter activity"/>
    <property type="evidence" value="ECO:0007669"/>
    <property type="project" value="TreeGrafter"/>
</dbReference>
<protein>
    <submittedName>
        <fullName evidence="16">TonB-dependent receptor</fullName>
    </submittedName>
</protein>
<dbReference type="Pfam" id="PF07715">
    <property type="entry name" value="Plug"/>
    <property type="match status" value="1"/>
</dbReference>
<dbReference type="Pfam" id="PF00593">
    <property type="entry name" value="TonB_dep_Rec_b-barrel"/>
    <property type="match status" value="1"/>
</dbReference>
<keyword evidence="2 10" id="KW-0813">Transport</keyword>
<dbReference type="SUPFAM" id="SSF56935">
    <property type="entry name" value="Porins"/>
    <property type="match status" value="1"/>
</dbReference>
<evidence type="ECO:0000256" key="2">
    <source>
        <dbReference type="ARBA" id="ARBA00022448"/>
    </source>
</evidence>
<evidence type="ECO:0000313" key="16">
    <source>
        <dbReference type="EMBL" id="TMQ48050.1"/>
    </source>
</evidence>
<keyword evidence="9 10" id="KW-0998">Cell outer membrane</keyword>
<evidence type="ECO:0000256" key="6">
    <source>
        <dbReference type="ARBA" id="ARBA00023077"/>
    </source>
</evidence>